<dbReference type="PANTHER" id="PTHR42901">
    <property type="entry name" value="ALCOHOL DEHYDROGENASE"/>
    <property type="match status" value="1"/>
</dbReference>
<proteinExistence type="inferred from homology"/>
<keyword evidence="4" id="KW-1185">Reference proteome</keyword>
<dbReference type="PANTHER" id="PTHR42901:SF1">
    <property type="entry name" value="ALCOHOL DEHYDROGENASE"/>
    <property type="match status" value="1"/>
</dbReference>
<dbReference type="Pfam" id="PF00106">
    <property type="entry name" value="adh_short"/>
    <property type="match status" value="1"/>
</dbReference>
<dbReference type="PRINTS" id="PR00081">
    <property type="entry name" value="GDHRDH"/>
</dbReference>
<name>A0A1V6PXD3_9EURO</name>
<keyword evidence="2" id="KW-0560">Oxidoreductase</keyword>
<dbReference type="Proteomes" id="UP000191672">
    <property type="component" value="Unassembled WGS sequence"/>
</dbReference>
<sequence>MASNMFFTPTYHSKPYPDLDPLRQVGDIKGKTVVITGGGSGIGKAIALAFSKANAANIVVVGRTKETLDATKQEIEGASTTRVKAIVADVTNATEIQRAFSSLVTEIGPLHVLVNNAGYLAEPAPAASAPIQDWWKAFEINCKGALLVTQSFLSVSSDEAVLINVTTAGVYLPPTHELSAYSASKLAFLRVLEFVQLEYPGLRVVNVHPGFIQTDMNLKSGIKGVPFDDIELTSHFVVWCSGSAAAFLNGRFVWANWDINELKNMERSIVDEKKLTFGLLS</sequence>
<dbReference type="SUPFAM" id="SSF51735">
    <property type="entry name" value="NAD(P)-binding Rossmann-fold domains"/>
    <property type="match status" value="1"/>
</dbReference>
<dbReference type="GO" id="GO:0016491">
    <property type="term" value="F:oxidoreductase activity"/>
    <property type="evidence" value="ECO:0007669"/>
    <property type="project" value="UniProtKB-KW"/>
</dbReference>
<protein>
    <recommendedName>
        <fullName evidence="5">NAD(P)-binding protein</fullName>
    </recommendedName>
</protein>
<dbReference type="EMBL" id="MDYN01000026">
    <property type="protein sequence ID" value="OQD81680.1"/>
    <property type="molecule type" value="Genomic_DNA"/>
</dbReference>
<comment type="caution">
    <text evidence="3">The sequence shown here is derived from an EMBL/GenBank/DDBJ whole genome shotgun (WGS) entry which is preliminary data.</text>
</comment>
<evidence type="ECO:0000313" key="3">
    <source>
        <dbReference type="EMBL" id="OQD81680.1"/>
    </source>
</evidence>
<dbReference type="AlphaFoldDB" id="A0A1V6PXD3"/>
<organism evidence="3 4">
    <name type="scientific">Penicillium antarcticum</name>
    <dbReference type="NCBI Taxonomy" id="416450"/>
    <lineage>
        <taxon>Eukaryota</taxon>
        <taxon>Fungi</taxon>
        <taxon>Dikarya</taxon>
        <taxon>Ascomycota</taxon>
        <taxon>Pezizomycotina</taxon>
        <taxon>Eurotiomycetes</taxon>
        <taxon>Eurotiomycetidae</taxon>
        <taxon>Eurotiales</taxon>
        <taxon>Aspergillaceae</taxon>
        <taxon>Penicillium</taxon>
    </lineage>
</organism>
<evidence type="ECO:0000313" key="4">
    <source>
        <dbReference type="Proteomes" id="UP000191672"/>
    </source>
</evidence>
<dbReference type="InterPro" id="IPR002347">
    <property type="entry name" value="SDR_fam"/>
</dbReference>
<comment type="similarity">
    <text evidence="1">Belongs to the short-chain dehydrogenases/reductases (SDR) family.</text>
</comment>
<evidence type="ECO:0008006" key="5">
    <source>
        <dbReference type="Google" id="ProtNLM"/>
    </source>
</evidence>
<accession>A0A1V6PXD3</accession>
<reference evidence="4" key="1">
    <citation type="journal article" date="2017" name="Nat. Microbiol.">
        <title>Global analysis of biosynthetic gene clusters reveals vast potential of secondary metabolite production in Penicillium species.</title>
        <authorList>
            <person name="Nielsen J.C."/>
            <person name="Grijseels S."/>
            <person name="Prigent S."/>
            <person name="Ji B."/>
            <person name="Dainat J."/>
            <person name="Nielsen K.F."/>
            <person name="Frisvad J.C."/>
            <person name="Workman M."/>
            <person name="Nielsen J."/>
        </authorList>
    </citation>
    <scope>NUCLEOTIDE SEQUENCE [LARGE SCALE GENOMIC DNA]</scope>
    <source>
        <strain evidence="4">IBT 31811</strain>
    </source>
</reference>
<gene>
    <name evidence="3" type="ORF">PENANT_c026G03474</name>
</gene>
<dbReference type="STRING" id="416450.A0A1V6PXD3"/>
<dbReference type="InterPro" id="IPR036291">
    <property type="entry name" value="NAD(P)-bd_dom_sf"/>
</dbReference>
<evidence type="ECO:0000256" key="1">
    <source>
        <dbReference type="ARBA" id="ARBA00006484"/>
    </source>
</evidence>
<dbReference type="CDD" id="cd05233">
    <property type="entry name" value="SDR_c"/>
    <property type="match status" value="1"/>
</dbReference>
<evidence type="ECO:0000256" key="2">
    <source>
        <dbReference type="ARBA" id="ARBA00023002"/>
    </source>
</evidence>
<dbReference type="Gene3D" id="3.40.50.720">
    <property type="entry name" value="NAD(P)-binding Rossmann-like Domain"/>
    <property type="match status" value="1"/>
</dbReference>